<dbReference type="InterPro" id="IPR006597">
    <property type="entry name" value="Sel1-like"/>
</dbReference>
<keyword evidence="1" id="KW-0677">Repeat</keyword>
<feature type="compositionally biased region" description="Polar residues" evidence="5">
    <location>
        <begin position="422"/>
        <end position="432"/>
    </location>
</feature>
<feature type="compositionally biased region" description="Acidic residues" evidence="5">
    <location>
        <begin position="436"/>
        <end position="459"/>
    </location>
</feature>
<sequence>MVEQLLQNINTNDDDYEDKLEQLFQEADCQLIKNKNYSKAQEIYEKILELEDDNVSALNGLYYCKDHFKQYDDCRKLLQKAIEVDPEDYESNFNMGGYLLDSKKQENSLEYFQKACILAQDQKSKAKCLYNIAKTYEELNDHKEAEQTYTQVLDIDPNDHKTLVNIAIVQDKQGKGEQALKSLEQAVVIKGTDRKIHTNLGIINRKIGNYEESSRHLQNALEILEDKKKVKSKDLLYINRLLLAKDSGKQDLQQYFNDAFMHVKLNKKSRYNKQLAHLCAEYGYDDMALKLYELEKVRQEKIDAKLSEGLEEFKQEMLSRQQTKVKTVRSKGPVIQKSMTGLQRMGTKITAIIEDDDEEGGGTGLYKNKTQMMKKKKTINQLIAKGNIEMSANKQSETNGTSNSRSIIREEEEGEDEETTKKSVSQMQSNAHQAIPEDEEDDDNDHDGLNTDEDLEDEQSQSKLNISVDKEQLEIQVIEHKVETQQTLQDQSMNQIQDKEYLVIDTDIKQFVLFKDDSPSEIGSNRNNSQKKESSSSIRYSSANKNDFEVEDDQEEQADQNYQFKQDNKFMQVQINSPTEDEKEKIVEAYQIQSVQDADNLEESSMMTAAAISARNILQEQASQHILNMSFNGEKTNENDADCWTPRTCHFRIQINSQDYQAKYRLAQIYQEENKIMQALALLEDIMTFQPQFKRLDVLHESIKLYDQIGKLEKSIELYDLLIETYRQKYRNYEEGSEKQLYDSIFQKGKCYELMKNFKQAILTYTQCTTLSINQSKLYLRIAQCQKKLKNFEKSAENLEFAIQIEEELGSDPKYIIDHCLNLAMIHYKSLKNIDKAKVYALKTLGRDENNGSALIILGLICETQELNEQAIEYLKKASDQHGYSLEAFFRLGKLYEKMGNRKNAISYYKSALLVQNTHLESLSALANLLLQREEYDRAMKYYKHALQLEEDNVELLYGYSLSAFKGYVKFKEQKSQDNQLRQQKSQDLHQAVRCLRRVKQINPQYGAALRLMGEIYLKEKKYDKAVEYLKEALIINKIDSPTLVLVGNIMYENGNTKTALRYFKEALVYNPNEIRALICSGNAKYDKEVSLNSCFTFLQKYEEAAKFYERVIELDNTLPDVHYDLANSYFNVQQVEKAIVHYQKAIQLSPLRVEYFYNLGNALSMQEKYEEAIEQYQIAINLNPEKSALAHFNKGNSHYFLGQYDLAIVSYKKAIELDQEKADYHFNLANAYQEVKDFESALEHYKMVIQLDGNQEEAFINMGHIYNFHLKDREKATKVYKKILKVFPDNEQALAELKKIRKQ</sequence>
<dbReference type="InParanoid" id="A0A078A0A1"/>
<name>A0A078A0A1_STYLE</name>
<feature type="repeat" description="TPR" evidence="3">
    <location>
        <begin position="1041"/>
        <end position="1074"/>
    </location>
</feature>
<keyword evidence="7" id="KW-1185">Reference proteome</keyword>
<dbReference type="PROSITE" id="PS50005">
    <property type="entry name" value="TPR"/>
    <property type="match status" value="10"/>
</dbReference>
<gene>
    <name evidence="6" type="primary">Contig14764.g15727</name>
    <name evidence="6" type="ORF">STYLEM_3841</name>
</gene>
<dbReference type="Pfam" id="PF00515">
    <property type="entry name" value="TPR_1"/>
    <property type="match status" value="3"/>
</dbReference>
<keyword evidence="2 3" id="KW-0802">TPR repeat</keyword>
<feature type="repeat" description="TPR" evidence="3">
    <location>
        <begin position="1120"/>
        <end position="1153"/>
    </location>
</feature>
<evidence type="ECO:0000256" key="2">
    <source>
        <dbReference type="ARBA" id="ARBA00022803"/>
    </source>
</evidence>
<dbReference type="InterPro" id="IPR011990">
    <property type="entry name" value="TPR-like_helical_dom_sf"/>
</dbReference>
<dbReference type="Pfam" id="PF13414">
    <property type="entry name" value="TPR_11"/>
    <property type="match status" value="1"/>
</dbReference>
<evidence type="ECO:0000313" key="7">
    <source>
        <dbReference type="Proteomes" id="UP000039865"/>
    </source>
</evidence>
<dbReference type="EMBL" id="CCKQ01003719">
    <property type="protein sequence ID" value="CDW74858.1"/>
    <property type="molecule type" value="Genomic_DNA"/>
</dbReference>
<dbReference type="PANTHER" id="PTHR44858">
    <property type="entry name" value="TETRATRICOPEPTIDE REPEAT PROTEIN 6"/>
    <property type="match status" value="1"/>
</dbReference>
<feature type="repeat" description="TPR" evidence="3">
    <location>
        <begin position="1189"/>
        <end position="1222"/>
    </location>
</feature>
<dbReference type="Pfam" id="PF13432">
    <property type="entry name" value="TPR_16"/>
    <property type="match status" value="1"/>
</dbReference>
<dbReference type="SMART" id="SM00028">
    <property type="entry name" value="TPR"/>
    <property type="match status" value="21"/>
</dbReference>
<evidence type="ECO:0000256" key="5">
    <source>
        <dbReference type="SAM" id="MobiDB-lite"/>
    </source>
</evidence>
<dbReference type="Pfam" id="PF13181">
    <property type="entry name" value="TPR_8"/>
    <property type="match status" value="4"/>
</dbReference>
<dbReference type="SMART" id="SM00671">
    <property type="entry name" value="SEL1"/>
    <property type="match status" value="7"/>
</dbReference>
<keyword evidence="4" id="KW-0175">Coiled coil</keyword>
<dbReference type="PROSITE" id="PS50293">
    <property type="entry name" value="TPR_REGION"/>
    <property type="match status" value="4"/>
</dbReference>
<feature type="compositionally biased region" description="Polar residues" evidence="5">
    <location>
        <begin position="390"/>
        <end position="406"/>
    </location>
</feature>
<proteinExistence type="predicted"/>
<dbReference type="Proteomes" id="UP000039865">
    <property type="component" value="Unassembled WGS sequence"/>
</dbReference>
<dbReference type="InterPro" id="IPR050498">
    <property type="entry name" value="Ycf3"/>
</dbReference>
<dbReference type="OrthoDB" id="312680at2759"/>
<dbReference type="Gene3D" id="1.25.40.10">
    <property type="entry name" value="Tetratricopeptide repeat domain"/>
    <property type="match status" value="7"/>
</dbReference>
<feature type="repeat" description="TPR" evidence="3">
    <location>
        <begin position="920"/>
        <end position="953"/>
    </location>
</feature>
<feature type="repeat" description="TPR" evidence="3">
    <location>
        <begin position="1007"/>
        <end position="1040"/>
    </location>
</feature>
<feature type="region of interest" description="Disordered" evidence="5">
    <location>
        <begin position="388"/>
        <end position="467"/>
    </location>
</feature>
<feature type="repeat" description="TPR" evidence="3">
    <location>
        <begin position="886"/>
        <end position="919"/>
    </location>
</feature>
<feature type="repeat" description="TPR" evidence="3">
    <location>
        <begin position="1223"/>
        <end position="1256"/>
    </location>
</feature>
<reference evidence="6 7" key="1">
    <citation type="submission" date="2014-06" db="EMBL/GenBank/DDBJ databases">
        <authorList>
            <person name="Swart Estienne"/>
        </authorList>
    </citation>
    <scope>NUCLEOTIDE SEQUENCE [LARGE SCALE GENOMIC DNA]</scope>
    <source>
        <strain evidence="6 7">130c</strain>
    </source>
</reference>
<evidence type="ECO:0000256" key="4">
    <source>
        <dbReference type="SAM" id="Coils"/>
    </source>
</evidence>
<organism evidence="6 7">
    <name type="scientific">Stylonychia lemnae</name>
    <name type="common">Ciliate</name>
    <dbReference type="NCBI Taxonomy" id="5949"/>
    <lineage>
        <taxon>Eukaryota</taxon>
        <taxon>Sar</taxon>
        <taxon>Alveolata</taxon>
        <taxon>Ciliophora</taxon>
        <taxon>Intramacronucleata</taxon>
        <taxon>Spirotrichea</taxon>
        <taxon>Stichotrichia</taxon>
        <taxon>Sporadotrichida</taxon>
        <taxon>Oxytrichidae</taxon>
        <taxon>Stylonychinae</taxon>
        <taxon>Stylonychia</taxon>
    </lineage>
</organism>
<dbReference type="Pfam" id="PF13176">
    <property type="entry name" value="TPR_7"/>
    <property type="match status" value="1"/>
</dbReference>
<feature type="compositionally biased region" description="Low complexity" evidence="5">
    <location>
        <begin position="535"/>
        <end position="545"/>
    </location>
</feature>
<dbReference type="PANTHER" id="PTHR44858:SF1">
    <property type="entry name" value="UDP-N-ACETYLGLUCOSAMINE--PEPTIDE N-ACETYLGLUCOSAMINYLTRANSFERASE SPINDLY-RELATED"/>
    <property type="match status" value="1"/>
</dbReference>
<feature type="repeat" description="TPR" evidence="3">
    <location>
        <begin position="194"/>
        <end position="227"/>
    </location>
</feature>
<dbReference type="SUPFAM" id="SSF81901">
    <property type="entry name" value="HCP-like"/>
    <property type="match status" value="1"/>
</dbReference>
<feature type="region of interest" description="Disordered" evidence="5">
    <location>
        <begin position="517"/>
        <end position="545"/>
    </location>
</feature>
<evidence type="ECO:0000313" key="6">
    <source>
        <dbReference type="EMBL" id="CDW74858.1"/>
    </source>
</evidence>
<dbReference type="InterPro" id="IPR019734">
    <property type="entry name" value="TPR_rpt"/>
</dbReference>
<dbReference type="SUPFAM" id="SSF48452">
    <property type="entry name" value="TPR-like"/>
    <property type="match status" value="3"/>
</dbReference>
<accession>A0A078A0A1</accession>
<protein>
    <submittedName>
        <fullName evidence="6">Tpr domain containing protein</fullName>
    </submittedName>
</protein>
<evidence type="ECO:0000256" key="3">
    <source>
        <dbReference type="PROSITE-ProRule" id="PRU00339"/>
    </source>
</evidence>
<dbReference type="Pfam" id="PF14559">
    <property type="entry name" value="TPR_19"/>
    <property type="match status" value="1"/>
</dbReference>
<feature type="coiled-coil region" evidence="4">
    <location>
        <begin position="782"/>
        <end position="809"/>
    </location>
</feature>
<feature type="repeat" description="TPR" evidence="3">
    <location>
        <begin position="126"/>
        <end position="159"/>
    </location>
</feature>
<evidence type="ECO:0000256" key="1">
    <source>
        <dbReference type="ARBA" id="ARBA00022737"/>
    </source>
</evidence>
<feature type="repeat" description="TPR" evidence="3">
    <location>
        <begin position="1154"/>
        <end position="1187"/>
    </location>
</feature>